<reference evidence="2" key="1">
    <citation type="submission" date="2021-02" db="EMBL/GenBank/DDBJ databases">
        <authorList>
            <person name="Dougan E. K."/>
            <person name="Rhodes N."/>
            <person name="Thang M."/>
            <person name="Chan C."/>
        </authorList>
    </citation>
    <scope>NUCLEOTIDE SEQUENCE</scope>
</reference>
<comment type="caution">
    <text evidence="2">The sequence shown here is derived from an EMBL/GenBank/DDBJ whole genome shotgun (WGS) entry which is preliminary data.</text>
</comment>
<evidence type="ECO:0000256" key="1">
    <source>
        <dbReference type="SAM" id="MobiDB-lite"/>
    </source>
</evidence>
<evidence type="ECO:0000313" key="3">
    <source>
        <dbReference type="Proteomes" id="UP000649617"/>
    </source>
</evidence>
<feature type="region of interest" description="Disordered" evidence="1">
    <location>
        <begin position="180"/>
        <end position="233"/>
    </location>
</feature>
<protein>
    <submittedName>
        <fullName evidence="2">Uncharacterized protein</fullName>
    </submittedName>
</protein>
<feature type="compositionally biased region" description="Polar residues" evidence="1">
    <location>
        <begin position="193"/>
        <end position="203"/>
    </location>
</feature>
<feature type="non-terminal residue" evidence="2">
    <location>
        <position position="266"/>
    </location>
</feature>
<dbReference type="EMBL" id="CAJNIZ010009933">
    <property type="protein sequence ID" value="CAE7290832.1"/>
    <property type="molecule type" value="Genomic_DNA"/>
</dbReference>
<proteinExistence type="predicted"/>
<name>A0A812N198_SYMPI</name>
<organism evidence="2 3">
    <name type="scientific">Symbiodinium pilosum</name>
    <name type="common">Dinoflagellate</name>
    <dbReference type="NCBI Taxonomy" id="2952"/>
    <lineage>
        <taxon>Eukaryota</taxon>
        <taxon>Sar</taxon>
        <taxon>Alveolata</taxon>
        <taxon>Dinophyceae</taxon>
        <taxon>Suessiales</taxon>
        <taxon>Symbiodiniaceae</taxon>
        <taxon>Symbiodinium</taxon>
    </lineage>
</organism>
<evidence type="ECO:0000313" key="2">
    <source>
        <dbReference type="EMBL" id="CAE7290832.1"/>
    </source>
</evidence>
<gene>
    <name evidence="2" type="ORF">SPIL2461_LOCUS6531</name>
</gene>
<dbReference type="AlphaFoldDB" id="A0A812N198"/>
<dbReference type="OrthoDB" id="448855at2759"/>
<sequence>EKRDAIRRFQDIEARWNEEKMKRRAEALFGVSCNEEDPKIYSQAEVDDMYEQWKKEQVDPLLEEIKALKKAQRELLAKMQALKQERVSRNSVQQEEEPLIGEAEFRLLQSALKASSSKVWGDLSPLLSRVAESLATGSSDMREILASIQALPDAGPPEVVEKEAGGGEMQRLAQTIQKLPLPAPPAAPEKPSLRSTGVNTTQAVVLPSKPKEEKEPEPVGPAPAEPRRDFEGPEAAVSSILAALARSIRRCRPNRCTQARCMVAGH</sequence>
<keyword evidence="3" id="KW-1185">Reference proteome</keyword>
<accession>A0A812N198</accession>
<dbReference type="Proteomes" id="UP000649617">
    <property type="component" value="Unassembled WGS sequence"/>
</dbReference>